<comment type="caution">
    <text evidence="1">The sequence shown here is derived from an EMBL/GenBank/DDBJ whole genome shotgun (WGS) entry which is preliminary data.</text>
</comment>
<dbReference type="EMBL" id="SLUI01000006">
    <property type="protein sequence ID" value="TCL37171.1"/>
    <property type="molecule type" value="Genomic_DNA"/>
</dbReference>
<evidence type="ECO:0000313" key="1">
    <source>
        <dbReference type="EMBL" id="TCL37171.1"/>
    </source>
</evidence>
<organism evidence="1 2">
    <name type="scientific">Anaerospora hongkongensis</name>
    <dbReference type="NCBI Taxonomy" id="244830"/>
    <lineage>
        <taxon>Bacteria</taxon>
        <taxon>Bacillati</taxon>
        <taxon>Bacillota</taxon>
        <taxon>Negativicutes</taxon>
        <taxon>Selenomonadales</taxon>
        <taxon>Sporomusaceae</taxon>
        <taxon>Anaerospora</taxon>
    </lineage>
</organism>
<reference evidence="1 2" key="1">
    <citation type="submission" date="2019-03" db="EMBL/GenBank/DDBJ databases">
        <title>Genomic Encyclopedia of Type Strains, Phase IV (KMG-IV): sequencing the most valuable type-strain genomes for metagenomic binning, comparative biology and taxonomic classification.</title>
        <authorList>
            <person name="Goeker M."/>
        </authorList>
    </citation>
    <scope>NUCLEOTIDE SEQUENCE [LARGE SCALE GENOMIC DNA]</scope>
    <source>
        <strain evidence="1 2">DSM 15969</strain>
    </source>
</reference>
<evidence type="ECO:0000313" key="2">
    <source>
        <dbReference type="Proteomes" id="UP000295063"/>
    </source>
</evidence>
<dbReference type="RefSeq" id="WP_132079300.1">
    <property type="nucleotide sequence ID" value="NZ_DAIMLW010000025.1"/>
</dbReference>
<gene>
    <name evidence="1" type="ORF">EV210_10634</name>
</gene>
<dbReference type="AlphaFoldDB" id="A0A4R1PZQ8"/>
<protein>
    <submittedName>
        <fullName evidence="1">Uncharacterized protein</fullName>
    </submittedName>
</protein>
<accession>A0A4R1PZQ8</accession>
<proteinExistence type="predicted"/>
<sequence length="83" mass="8571">MPYCNSCGNNSRFESSRVPSVAPYANGPSSGVIGSFDSTGALIGMTRLGATKAIANAAAIQPDAYFDTCTVCGSTDLSWNEVQ</sequence>
<dbReference type="OrthoDB" id="1787247at2"/>
<dbReference type="Proteomes" id="UP000295063">
    <property type="component" value="Unassembled WGS sequence"/>
</dbReference>
<name>A0A4R1PZQ8_9FIRM</name>
<keyword evidence="2" id="KW-1185">Reference proteome</keyword>